<dbReference type="GO" id="GO:0031119">
    <property type="term" value="P:tRNA pseudouridine synthesis"/>
    <property type="evidence" value="ECO:0007669"/>
    <property type="project" value="UniProtKB-UniRule"/>
</dbReference>
<dbReference type="Gene3D" id="3.30.70.580">
    <property type="entry name" value="Pseudouridine synthase I, catalytic domain, N-terminal subdomain"/>
    <property type="match status" value="1"/>
</dbReference>
<dbReference type="Pfam" id="PF01416">
    <property type="entry name" value="PseudoU_synth_1"/>
    <property type="match status" value="2"/>
</dbReference>
<dbReference type="STRING" id="1127696.HMPREF9134_00416"/>
<evidence type="ECO:0000256" key="6">
    <source>
        <dbReference type="PIRSR" id="PIRSR001430-2"/>
    </source>
</evidence>
<protein>
    <recommendedName>
        <fullName evidence="4">tRNA pseudouridine synthase A</fullName>
        <ecNumber evidence="4">5.4.99.12</ecNumber>
    </recommendedName>
    <alternativeName>
        <fullName evidence="4">tRNA pseudouridine(38-40) synthase</fullName>
    </alternativeName>
    <alternativeName>
        <fullName evidence="4">tRNA pseudouridylate synthase I</fullName>
    </alternativeName>
    <alternativeName>
        <fullName evidence="4">tRNA-uridine isomerase I</fullName>
    </alternativeName>
</protein>
<dbReference type="EMBL" id="AMEQ01000013">
    <property type="protein sequence ID" value="EKY02560.1"/>
    <property type="molecule type" value="Genomic_DNA"/>
</dbReference>
<name>L1NH10_9PORP</name>
<keyword evidence="3 4" id="KW-0413">Isomerase</keyword>
<sequence length="253" mass="28550">MRYFITLSYNGTNYSGWQTQPSAITVQETIERALGVILRSPTPIPIVGAGRTDAGVHARAMVAHVDLPLELEEAKDLVFRADRFLPKDIALHCIRPVREEAHARFSATARTYRYYLTLRKNPFVEDLMLRLHFPLDFEAMNEAAKRLLDYTDFTSFSKLHTDVKTNDCCITEAYWQRGAEEETWVFTITADRFLRNMVRAIVGTLLQVGKGRLTVDDFAGIIAAQDRSKAAASAPAHALYLEAVTYPSDLYLG</sequence>
<evidence type="ECO:0000256" key="3">
    <source>
        <dbReference type="ARBA" id="ARBA00023235"/>
    </source>
</evidence>
<evidence type="ECO:0000256" key="2">
    <source>
        <dbReference type="ARBA" id="ARBA00022694"/>
    </source>
</evidence>
<dbReference type="RefSeq" id="WP_005468580.1">
    <property type="nucleotide sequence ID" value="NZ_KB291043.1"/>
</dbReference>
<feature type="domain" description="Pseudouridine synthase I TruA alpha/beta" evidence="8">
    <location>
        <begin position="8"/>
        <end position="105"/>
    </location>
</feature>
<keyword evidence="2 4" id="KW-0819">tRNA processing</keyword>
<feature type="binding site" evidence="4 6">
    <location>
        <position position="112"/>
    </location>
    <ligand>
        <name>substrate</name>
    </ligand>
</feature>
<accession>L1NH10</accession>
<comment type="function">
    <text evidence="4">Formation of pseudouridine at positions 38, 39 and 40 in the anticodon stem and loop of transfer RNAs.</text>
</comment>
<dbReference type="SUPFAM" id="SSF55120">
    <property type="entry name" value="Pseudouridine synthase"/>
    <property type="match status" value="1"/>
</dbReference>
<dbReference type="AlphaFoldDB" id="L1NH10"/>
<evidence type="ECO:0000256" key="4">
    <source>
        <dbReference type="HAMAP-Rule" id="MF_00171"/>
    </source>
</evidence>
<dbReference type="GO" id="GO:0003723">
    <property type="term" value="F:RNA binding"/>
    <property type="evidence" value="ECO:0007669"/>
    <property type="project" value="InterPro"/>
</dbReference>
<dbReference type="NCBIfam" id="TIGR00071">
    <property type="entry name" value="hisT_truA"/>
    <property type="match status" value="1"/>
</dbReference>
<dbReference type="PANTHER" id="PTHR11142:SF0">
    <property type="entry name" value="TRNA PSEUDOURIDINE SYNTHASE-LIKE 1"/>
    <property type="match status" value="1"/>
</dbReference>
<comment type="subunit">
    <text evidence="4">Homodimer.</text>
</comment>
<dbReference type="eggNOG" id="COG0101">
    <property type="taxonomic scope" value="Bacteria"/>
</dbReference>
<evidence type="ECO:0000256" key="7">
    <source>
        <dbReference type="RuleBase" id="RU003792"/>
    </source>
</evidence>
<dbReference type="Proteomes" id="UP000010408">
    <property type="component" value="Unassembled WGS sequence"/>
</dbReference>
<gene>
    <name evidence="4" type="primary">truA</name>
    <name evidence="9" type="ORF">HMPREF9134_00416</name>
</gene>
<dbReference type="PATRIC" id="fig|1127696.3.peg.360"/>
<comment type="catalytic activity">
    <reaction evidence="4 7">
        <text>uridine(38/39/40) in tRNA = pseudouridine(38/39/40) in tRNA</text>
        <dbReference type="Rhea" id="RHEA:22376"/>
        <dbReference type="Rhea" id="RHEA-COMP:10085"/>
        <dbReference type="Rhea" id="RHEA-COMP:10087"/>
        <dbReference type="ChEBI" id="CHEBI:65314"/>
        <dbReference type="ChEBI" id="CHEBI:65315"/>
        <dbReference type="EC" id="5.4.99.12"/>
    </reaction>
</comment>
<dbReference type="HOGENOM" id="CLU_014673_0_1_10"/>
<feature type="domain" description="Pseudouridine synthase I TruA alpha/beta" evidence="8">
    <location>
        <begin position="143"/>
        <end position="247"/>
    </location>
</feature>
<reference evidence="9 10" key="1">
    <citation type="submission" date="2012-05" db="EMBL/GenBank/DDBJ databases">
        <authorList>
            <person name="Weinstock G."/>
            <person name="Sodergren E."/>
            <person name="Lobos E.A."/>
            <person name="Fulton L."/>
            <person name="Fulton R."/>
            <person name="Courtney L."/>
            <person name="Fronick C."/>
            <person name="O'Laughlin M."/>
            <person name="Godfrey J."/>
            <person name="Wilson R.M."/>
            <person name="Miner T."/>
            <person name="Farmer C."/>
            <person name="Delehaunty K."/>
            <person name="Cordes M."/>
            <person name="Minx P."/>
            <person name="Tomlinson C."/>
            <person name="Chen J."/>
            <person name="Wollam A."/>
            <person name="Pepin K.H."/>
            <person name="Bhonagiri V."/>
            <person name="Zhang X."/>
            <person name="Suruliraj S."/>
            <person name="Warren W."/>
            <person name="Mitreva M."/>
            <person name="Mardis E.R."/>
            <person name="Wilson R.K."/>
        </authorList>
    </citation>
    <scope>NUCLEOTIDE SEQUENCE [LARGE SCALE GENOMIC DNA]</scope>
    <source>
        <strain evidence="9 10">F0037</strain>
    </source>
</reference>
<evidence type="ECO:0000313" key="9">
    <source>
        <dbReference type="EMBL" id="EKY02560.1"/>
    </source>
</evidence>
<dbReference type="EC" id="5.4.99.12" evidence="4"/>
<dbReference type="HAMAP" id="MF_00171">
    <property type="entry name" value="TruA"/>
    <property type="match status" value="1"/>
</dbReference>
<evidence type="ECO:0000313" key="10">
    <source>
        <dbReference type="Proteomes" id="UP000010408"/>
    </source>
</evidence>
<comment type="caution">
    <text evidence="9">The sequence shown here is derived from an EMBL/GenBank/DDBJ whole genome shotgun (WGS) entry which is preliminary data.</text>
</comment>
<organism evidence="9 10">
    <name type="scientific">Porphyromonas catoniae F0037</name>
    <dbReference type="NCBI Taxonomy" id="1127696"/>
    <lineage>
        <taxon>Bacteria</taxon>
        <taxon>Pseudomonadati</taxon>
        <taxon>Bacteroidota</taxon>
        <taxon>Bacteroidia</taxon>
        <taxon>Bacteroidales</taxon>
        <taxon>Porphyromonadaceae</taxon>
        <taxon>Porphyromonas</taxon>
    </lineage>
</organism>
<dbReference type="InterPro" id="IPR020094">
    <property type="entry name" value="TruA/RsuA/RluB/E/F_N"/>
</dbReference>
<evidence type="ECO:0000259" key="8">
    <source>
        <dbReference type="Pfam" id="PF01416"/>
    </source>
</evidence>
<dbReference type="Gene3D" id="3.30.70.660">
    <property type="entry name" value="Pseudouridine synthase I, catalytic domain, C-terminal subdomain"/>
    <property type="match status" value="1"/>
</dbReference>
<dbReference type="InterPro" id="IPR020097">
    <property type="entry name" value="PsdUridine_synth_TruA_a/b_dom"/>
</dbReference>
<dbReference type="PIRSF" id="PIRSF001430">
    <property type="entry name" value="tRNA_psdUrid_synth"/>
    <property type="match status" value="1"/>
</dbReference>
<feature type="active site" description="Nucleophile" evidence="4 5">
    <location>
        <position position="53"/>
    </location>
</feature>
<dbReference type="PANTHER" id="PTHR11142">
    <property type="entry name" value="PSEUDOURIDYLATE SYNTHASE"/>
    <property type="match status" value="1"/>
</dbReference>
<dbReference type="GO" id="GO:0160147">
    <property type="term" value="F:tRNA pseudouridine(38-40) synthase activity"/>
    <property type="evidence" value="ECO:0007669"/>
    <property type="project" value="UniProtKB-EC"/>
</dbReference>
<dbReference type="InterPro" id="IPR001406">
    <property type="entry name" value="PsdUridine_synth_TruA"/>
</dbReference>
<dbReference type="CDD" id="cd02570">
    <property type="entry name" value="PseudoU_synth_EcTruA"/>
    <property type="match status" value="1"/>
</dbReference>
<dbReference type="InterPro" id="IPR020103">
    <property type="entry name" value="PsdUridine_synth_cat_dom_sf"/>
</dbReference>
<evidence type="ECO:0000256" key="1">
    <source>
        <dbReference type="ARBA" id="ARBA00009375"/>
    </source>
</evidence>
<dbReference type="FunFam" id="3.30.70.580:FF:000001">
    <property type="entry name" value="tRNA pseudouridine synthase A"/>
    <property type="match status" value="1"/>
</dbReference>
<comment type="caution">
    <text evidence="4">Lacks conserved residue(s) required for the propagation of feature annotation.</text>
</comment>
<proteinExistence type="inferred from homology"/>
<evidence type="ECO:0000256" key="5">
    <source>
        <dbReference type="PIRSR" id="PIRSR001430-1"/>
    </source>
</evidence>
<comment type="similarity">
    <text evidence="1 4 7">Belongs to the tRNA pseudouridine synthase TruA family.</text>
</comment>
<dbReference type="InterPro" id="IPR020095">
    <property type="entry name" value="PsdUridine_synth_TruA_C"/>
</dbReference>